<accession>A0A7T4EEX5</accession>
<dbReference type="SMART" id="SM00852">
    <property type="entry name" value="MoCF_biosynth"/>
    <property type="match status" value="1"/>
</dbReference>
<dbReference type="Proteomes" id="UP000617681">
    <property type="component" value="Chromosome"/>
</dbReference>
<dbReference type="OrthoDB" id="9784492at2"/>
<comment type="pathway">
    <text evidence="1">Cofactor biosynthesis; molybdopterin biosynthesis.</text>
</comment>
<gene>
    <name evidence="4" type="ORF">I6I10_11820</name>
    <name evidence="5" type="ORF">I6J21_04300</name>
</gene>
<evidence type="ECO:0000313" key="5">
    <source>
        <dbReference type="EMBL" id="QRP71369.1"/>
    </source>
</evidence>
<dbReference type="AlphaFoldDB" id="A0A7T4EEX5"/>
<dbReference type="Proteomes" id="UP000596145">
    <property type="component" value="Chromosome"/>
</dbReference>
<dbReference type="SUPFAM" id="SSF53218">
    <property type="entry name" value="Molybdenum cofactor biosynthesis proteins"/>
    <property type="match status" value="1"/>
</dbReference>
<reference evidence="4 6" key="1">
    <citation type="submission" date="2020-12" db="EMBL/GenBank/DDBJ databases">
        <title>FDA dAtabase for Regulatory Grade micrObial Sequences (FDA-ARGOS): Supporting development and validation of Infectious Disease Dx tests.</title>
        <authorList>
            <person name="Sproer C."/>
            <person name="Gronow S."/>
            <person name="Severitt S."/>
            <person name="Schroder I."/>
            <person name="Tallon L."/>
            <person name="Sadzewicz L."/>
            <person name="Zhao X."/>
            <person name="Boylan J."/>
            <person name="Ott S."/>
            <person name="Bowen H."/>
            <person name="Vavikolanu K."/>
            <person name="Mehta A."/>
            <person name="Aluvathingal J."/>
            <person name="Nadendla S."/>
            <person name="Lowell S."/>
            <person name="Myers T."/>
            <person name="Yan Y."/>
            <person name="Sichtig H."/>
        </authorList>
    </citation>
    <scope>NUCLEOTIDE SEQUENCE [LARGE SCALE GENOMIC DNA]</scope>
    <source>
        <strain evidence="4 6">FDAARGOS_1053</strain>
        <strain evidence="5">FDAARGOS_1191</strain>
    </source>
</reference>
<evidence type="ECO:0000313" key="4">
    <source>
        <dbReference type="EMBL" id="QQB46118.1"/>
    </source>
</evidence>
<evidence type="ECO:0000259" key="3">
    <source>
        <dbReference type="SMART" id="SM00852"/>
    </source>
</evidence>
<dbReference type="GeneID" id="92759617"/>
<dbReference type="RefSeq" id="WP_005391785.1">
    <property type="nucleotide sequence ID" value="NZ_CP066007.1"/>
</dbReference>
<dbReference type="EMBL" id="CP069534">
    <property type="protein sequence ID" value="QRP71369.1"/>
    <property type="molecule type" value="Genomic_DNA"/>
</dbReference>
<dbReference type="GO" id="GO:0006777">
    <property type="term" value="P:Mo-molybdopterin cofactor biosynthetic process"/>
    <property type="evidence" value="ECO:0007669"/>
    <property type="project" value="UniProtKB-KW"/>
</dbReference>
<proteinExistence type="predicted"/>
<sequence length="180" mass="18587">MTFFDDVAEPDLASLRAEEEANLEPTPHRALVVNIRDRSNKNSKLLAELLHEGGFHVGGLIEVESKRSAIRQAIETAVVGGVDLVLTVGGVGVGPRDKTPEATQPLLDMEIPGIAQAIRASGIACGALDAATSRGISGVSGSTLIVNLAASRSAIRDGVATLLPLSHHVVGQLQGSSDGN</sequence>
<evidence type="ECO:0000256" key="2">
    <source>
        <dbReference type="ARBA" id="ARBA00023150"/>
    </source>
</evidence>
<dbReference type="EMBL" id="CP066007">
    <property type="protein sequence ID" value="QQB46118.1"/>
    <property type="molecule type" value="Genomic_DNA"/>
</dbReference>
<protein>
    <submittedName>
        <fullName evidence="4">Molybdenum cofactor biosynthesis protein</fullName>
    </submittedName>
</protein>
<keyword evidence="2" id="KW-0501">Molybdenum cofactor biosynthesis</keyword>
<organism evidence="4 6">
    <name type="scientific">Corynebacterium glucuronolyticum</name>
    <dbReference type="NCBI Taxonomy" id="39791"/>
    <lineage>
        <taxon>Bacteria</taxon>
        <taxon>Bacillati</taxon>
        <taxon>Actinomycetota</taxon>
        <taxon>Actinomycetes</taxon>
        <taxon>Mycobacteriales</taxon>
        <taxon>Corynebacteriaceae</taxon>
        <taxon>Corynebacterium</taxon>
    </lineage>
</organism>
<feature type="domain" description="MoaB/Mog" evidence="3">
    <location>
        <begin position="31"/>
        <end position="169"/>
    </location>
</feature>
<evidence type="ECO:0000256" key="1">
    <source>
        <dbReference type="ARBA" id="ARBA00005046"/>
    </source>
</evidence>
<dbReference type="Gene3D" id="3.40.980.10">
    <property type="entry name" value="MoaB/Mog-like domain"/>
    <property type="match status" value="1"/>
</dbReference>
<dbReference type="InterPro" id="IPR001453">
    <property type="entry name" value="MoaB/Mog_dom"/>
</dbReference>
<evidence type="ECO:0000313" key="6">
    <source>
        <dbReference type="Proteomes" id="UP000596145"/>
    </source>
</evidence>
<dbReference type="InterPro" id="IPR051920">
    <property type="entry name" value="MPT_Adenylyltrnsfr/MoaC-Rel"/>
</dbReference>
<dbReference type="Pfam" id="PF00994">
    <property type="entry name" value="MoCF_biosynth"/>
    <property type="match status" value="1"/>
</dbReference>
<name>A0A7T4EEX5_9CORY</name>
<dbReference type="PANTHER" id="PTHR43764:SF1">
    <property type="entry name" value="MOLYBDOPTERIN MOLYBDOTRANSFERASE"/>
    <property type="match status" value="1"/>
</dbReference>
<dbReference type="InterPro" id="IPR036425">
    <property type="entry name" value="MoaB/Mog-like_dom_sf"/>
</dbReference>
<dbReference type="PANTHER" id="PTHR43764">
    <property type="entry name" value="MOLYBDENUM COFACTOR BIOSYNTHESIS"/>
    <property type="match status" value="1"/>
</dbReference>